<keyword evidence="2" id="KW-1185">Reference proteome</keyword>
<dbReference type="RefSeq" id="WP_286353662.1">
    <property type="nucleotide sequence ID" value="NZ_AP027079.1"/>
</dbReference>
<dbReference type="EMBL" id="AP027079">
    <property type="protein sequence ID" value="BDU69942.1"/>
    <property type="molecule type" value="Genomic_DNA"/>
</dbReference>
<dbReference type="CDD" id="cd09024">
    <property type="entry name" value="Aldose_epim_lacX"/>
    <property type="match status" value="1"/>
</dbReference>
<name>A0ABM8DSB5_9BACT</name>
<dbReference type="InterPro" id="IPR011013">
    <property type="entry name" value="Gal_mutarotase_sf_dom"/>
</dbReference>
<dbReference type="InterPro" id="IPR014718">
    <property type="entry name" value="GH-type_carb-bd"/>
</dbReference>
<evidence type="ECO:0000313" key="1">
    <source>
        <dbReference type="EMBL" id="BDU69942.1"/>
    </source>
</evidence>
<dbReference type="Proteomes" id="UP001242010">
    <property type="component" value="Chromosome"/>
</dbReference>
<gene>
    <name evidence="1" type="ORF">GETHOR_20430</name>
</gene>
<dbReference type="Pfam" id="PF01263">
    <property type="entry name" value="Aldose_epim"/>
    <property type="match status" value="1"/>
</dbReference>
<sequence length="292" mass="32342">MDIHRLQAGPSSAVIGTTGAELHALRLAGHDLLWEAGPLWPRHAPLLFPIVGRLNGDILRHRGRTFSMPRHGFARERDFTWIERSEAACTLELRDDAATRACYPFAFSLQVTWTLGATGLRMDLALHNPGSDPLPASLGLHPAFRWPLVPGLPKSAHRLVFEADEPGPLRRLTREGLLDPALRTSPIQDRILPLRESLFTEDALIFDRPRSRALRLEAEGGPALDLRWEGFPHLGLWAKPDPGPAFLCLEPWEGHADPEGWAGEFSEKPGSFQLPPGATRCWALDLSMAMAP</sequence>
<dbReference type="SUPFAM" id="SSF74650">
    <property type="entry name" value="Galactose mutarotase-like"/>
    <property type="match status" value="1"/>
</dbReference>
<dbReference type="InterPro" id="IPR037481">
    <property type="entry name" value="LacX"/>
</dbReference>
<proteinExistence type="predicted"/>
<evidence type="ECO:0000313" key="2">
    <source>
        <dbReference type="Proteomes" id="UP001242010"/>
    </source>
</evidence>
<organism evidence="1 2">
    <name type="scientific">Geothrix oryzae</name>
    <dbReference type="NCBI Taxonomy" id="2927975"/>
    <lineage>
        <taxon>Bacteria</taxon>
        <taxon>Pseudomonadati</taxon>
        <taxon>Acidobacteriota</taxon>
        <taxon>Holophagae</taxon>
        <taxon>Holophagales</taxon>
        <taxon>Holophagaceae</taxon>
        <taxon>Geothrix</taxon>
    </lineage>
</organism>
<accession>A0ABM8DSB5</accession>
<protein>
    <submittedName>
        <fullName evidence="1">Aldose 1-epimerase</fullName>
    </submittedName>
</protein>
<dbReference type="InterPro" id="IPR008183">
    <property type="entry name" value="Aldose_1/G6P_1-epimerase"/>
</dbReference>
<dbReference type="Gene3D" id="2.70.98.10">
    <property type="match status" value="1"/>
</dbReference>
<reference evidence="2" key="1">
    <citation type="journal article" date="2023" name="Int. J. Syst. Evol. Microbiol.">
        <title>Mesoterricola silvestris gen. nov., sp. nov., Mesoterricola sediminis sp. nov., Geothrix oryzae sp. nov., Geothrix edaphica sp. nov., Geothrix rubra sp. nov., and Geothrix limicola sp. nov., six novel members of Acidobacteriota isolated from soils.</title>
        <authorList>
            <person name="Itoh H."/>
            <person name="Sugisawa Y."/>
            <person name="Mise K."/>
            <person name="Xu Z."/>
            <person name="Kuniyasu M."/>
            <person name="Ushijima N."/>
            <person name="Kawano K."/>
            <person name="Kobayashi E."/>
            <person name="Shiratori Y."/>
            <person name="Masuda Y."/>
            <person name="Senoo K."/>
        </authorList>
    </citation>
    <scope>NUCLEOTIDE SEQUENCE [LARGE SCALE GENOMIC DNA]</scope>
    <source>
        <strain evidence="2">Red222</strain>
    </source>
</reference>